<keyword evidence="3" id="KW-1185">Reference proteome</keyword>
<dbReference type="KEGG" id="hlt:I7X12_18665"/>
<accession>A0A7T3KV30</accession>
<dbReference type="Proteomes" id="UP000595001">
    <property type="component" value="Chromosome"/>
</dbReference>
<feature type="transmembrane region" description="Helical" evidence="1">
    <location>
        <begin position="16"/>
        <end position="37"/>
    </location>
</feature>
<dbReference type="InterPro" id="IPR055941">
    <property type="entry name" value="DUF7519"/>
</dbReference>
<feature type="transmembrane region" description="Helical" evidence="1">
    <location>
        <begin position="163"/>
        <end position="187"/>
    </location>
</feature>
<sequence>MVTALSAVALLAADPLQFALVAVVGVGSAALLFGAYLRFRGRRLAGSIALVVGLGIVLVAVGLAAVYPAGWVTRTALVLATGGPATLALGLVPLRRSWTGGLVSLATALLVGAVTVRGVLAATDRISLLVALVGAFVAWDAADHAVGLGADVGRGAATVGVSATHLVGSLAVGLAAVAVATGLYGVGPSSVPLLSVVALFTAVVVLLAALTADLLPTGDGVNSRQ</sequence>
<keyword evidence="1" id="KW-0472">Membrane</keyword>
<dbReference type="RefSeq" id="WP_198061522.1">
    <property type="nucleotide sequence ID" value="NZ_CP065856.1"/>
</dbReference>
<evidence type="ECO:0000256" key="1">
    <source>
        <dbReference type="SAM" id="Phobius"/>
    </source>
</evidence>
<keyword evidence="1" id="KW-1133">Transmembrane helix</keyword>
<organism evidence="2 3">
    <name type="scientific">Halosimplex litoreum</name>
    <dbReference type="NCBI Taxonomy" id="1198301"/>
    <lineage>
        <taxon>Archaea</taxon>
        <taxon>Methanobacteriati</taxon>
        <taxon>Methanobacteriota</taxon>
        <taxon>Stenosarchaea group</taxon>
        <taxon>Halobacteria</taxon>
        <taxon>Halobacteriales</taxon>
        <taxon>Haloarculaceae</taxon>
        <taxon>Halosimplex</taxon>
    </lineage>
</organism>
<feature type="transmembrane region" description="Helical" evidence="1">
    <location>
        <begin position="126"/>
        <end position="142"/>
    </location>
</feature>
<keyword evidence="1" id="KW-0812">Transmembrane</keyword>
<dbReference type="GeneID" id="60590560"/>
<feature type="transmembrane region" description="Helical" evidence="1">
    <location>
        <begin position="44"/>
        <end position="69"/>
    </location>
</feature>
<protein>
    <submittedName>
        <fullName evidence="2">Uncharacterized protein</fullName>
    </submittedName>
</protein>
<feature type="transmembrane region" description="Helical" evidence="1">
    <location>
        <begin position="75"/>
        <end position="94"/>
    </location>
</feature>
<dbReference type="AlphaFoldDB" id="A0A7T3KV30"/>
<gene>
    <name evidence="2" type="ORF">I7X12_18665</name>
</gene>
<feature type="transmembrane region" description="Helical" evidence="1">
    <location>
        <begin position="101"/>
        <end position="120"/>
    </location>
</feature>
<reference evidence="2 3" key="1">
    <citation type="submission" date="2020-12" db="EMBL/GenBank/DDBJ databases">
        <title>Halosimplex halophilum sp. nov. and Halosimplex salinum sp. nov., two new members of the genus Halosimplex.</title>
        <authorList>
            <person name="Cui H.L."/>
        </authorList>
    </citation>
    <scope>NUCLEOTIDE SEQUENCE [LARGE SCALE GENOMIC DNA]</scope>
    <source>
        <strain evidence="2 3">YGH94</strain>
    </source>
</reference>
<evidence type="ECO:0000313" key="3">
    <source>
        <dbReference type="Proteomes" id="UP000595001"/>
    </source>
</evidence>
<evidence type="ECO:0000313" key="2">
    <source>
        <dbReference type="EMBL" id="QPV62724.1"/>
    </source>
</evidence>
<feature type="transmembrane region" description="Helical" evidence="1">
    <location>
        <begin position="193"/>
        <end position="215"/>
    </location>
</feature>
<dbReference type="Pfam" id="PF24363">
    <property type="entry name" value="DUF7519"/>
    <property type="match status" value="1"/>
</dbReference>
<name>A0A7T3KV30_9EURY</name>
<dbReference type="EMBL" id="CP065856">
    <property type="protein sequence ID" value="QPV62724.1"/>
    <property type="molecule type" value="Genomic_DNA"/>
</dbReference>
<dbReference type="OrthoDB" id="387189at2157"/>
<proteinExistence type="predicted"/>